<evidence type="ECO:0008006" key="3">
    <source>
        <dbReference type="Google" id="ProtNLM"/>
    </source>
</evidence>
<organism evidence="1 2">
    <name type="scientific">Polaribacter irgensii 23-P</name>
    <dbReference type="NCBI Taxonomy" id="313594"/>
    <lineage>
        <taxon>Bacteria</taxon>
        <taxon>Pseudomonadati</taxon>
        <taxon>Bacteroidota</taxon>
        <taxon>Flavobacteriia</taxon>
        <taxon>Flavobacteriales</taxon>
        <taxon>Flavobacteriaceae</taxon>
    </lineage>
</organism>
<sequence length="145" mass="16712">MRNKGVYLIFLFVCSFCFSQQNVTWQDLSKIKFTDTYFSEYDDYFMYPTFSTSIKALEGKQITIKGYFLDVVAKENIYMLSKGPMASCYFCGQGGPESAIELVFINKQNFKTDDIVSITGTLKLNQDDVEHFNYILTDCKGILHE</sequence>
<accession>A4C0N0</accession>
<reference evidence="1 2" key="1">
    <citation type="submission" date="2006-02" db="EMBL/GenBank/DDBJ databases">
        <authorList>
            <person name="Murray A."/>
            <person name="Staley J."/>
            <person name="Ferriera S."/>
            <person name="Johnson J."/>
            <person name="Kravitz S."/>
            <person name="Halpern A."/>
            <person name="Remington K."/>
            <person name="Beeson K."/>
            <person name="Tran B."/>
            <person name="Rogers Y.-H."/>
            <person name="Friedman R."/>
            <person name="Venter J.C."/>
        </authorList>
    </citation>
    <scope>NUCLEOTIDE SEQUENCE [LARGE SCALE GENOMIC DNA]</scope>
    <source>
        <strain evidence="1 2">23-P</strain>
    </source>
</reference>
<dbReference type="OrthoDB" id="1348500at2"/>
<keyword evidence="2" id="KW-1185">Reference proteome</keyword>
<comment type="caution">
    <text evidence="1">The sequence shown here is derived from an EMBL/GenBank/DDBJ whole genome shotgun (WGS) entry which is preliminary data.</text>
</comment>
<evidence type="ECO:0000313" key="2">
    <source>
        <dbReference type="Proteomes" id="UP000003053"/>
    </source>
</evidence>
<protein>
    <recommendedName>
        <fullName evidence="3">DUF3299 domain-containing protein</fullName>
    </recommendedName>
</protein>
<dbReference type="Proteomes" id="UP000003053">
    <property type="component" value="Unassembled WGS sequence"/>
</dbReference>
<dbReference type="AlphaFoldDB" id="A4C0N0"/>
<dbReference type="HOGENOM" id="CLU_117100_1_0_10"/>
<evidence type="ECO:0000313" key="1">
    <source>
        <dbReference type="EMBL" id="EAR12973.1"/>
    </source>
</evidence>
<dbReference type="RefSeq" id="WP_004570641.1">
    <property type="nucleotide sequence ID" value="NZ_CH724148.1"/>
</dbReference>
<dbReference type="EMBL" id="AAOG01000002">
    <property type="protein sequence ID" value="EAR12973.1"/>
    <property type="molecule type" value="Genomic_DNA"/>
</dbReference>
<dbReference type="eggNOG" id="COG3495">
    <property type="taxonomic scope" value="Bacteria"/>
</dbReference>
<proteinExistence type="predicted"/>
<gene>
    <name evidence="1" type="ORF">PI23P_10105</name>
</gene>
<dbReference type="STRING" id="313594.PI23P_10105"/>
<name>A4C0N0_9FLAO</name>